<dbReference type="Proteomes" id="UP000193920">
    <property type="component" value="Unassembled WGS sequence"/>
</dbReference>
<evidence type="ECO:0000256" key="1">
    <source>
        <dbReference type="SAM" id="MobiDB-lite"/>
    </source>
</evidence>
<comment type="caution">
    <text evidence="2">The sequence shown here is derived from an EMBL/GenBank/DDBJ whole genome shotgun (WGS) entry which is preliminary data.</text>
</comment>
<proteinExistence type="predicted"/>
<protein>
    <submittedName>
        <fullName evidence="2">Uncharacterized protein</fullName>
    </submittedName>
</protein>
<evidence type="ECO:0000313" key="2">
    <source>
        <dbReference type="EMBL" id="ORY31338.1"/>
    </source>
</evidence>
<sequence>MKTNRRYNNITIDIRKRDTGNDYSDDSTSFSEEENELTYSSNNASDSRFYPYQKSQNNNNYSYKDNSNHYKKLIYNRNKNIRDYLNGDNNGYKLLKPGENGTYIEKDSVMMALTGYFTFGLQKTLCHTSVNGFNPWRTVNKDNTFTINKLKGPIIRGYTYDYNELKELGLQIPEVYNNTNLNSIYLPKSDGYFKSSCKNFVSNVDTCHISESEETNIPCQDINILNRVKIKPSKQLYTWDDLELFKKKNNNAVKDINQWDVRPSNQEDYNIIINSNLLVFNSAVLNITNILNDSQYSSLITNDLKETLKLLIGKDATLYINRLLKYSTNPHIKCLMVKY</sequence>
<name>A0A1Y2B908_9FUNG</name>
<keyword evidence="3" id="KW-1185">Reference proteome</keyword>
<dbReference type="AlphaFoldDB" id="A0A1Y2B908"/>
<dbReference type="EMBL" id="MCOG01000170">
    <property type="protein sequence ID" value="ORY31338.1"/>
    <property type="molecule type" value="Genomic_DNA"/>
</dbReference>
<feature type="compositionally biased region" description="Polar residues" evidence="1">
    <location>
        <begin position="37"/>
        <end position="46"/>
    </location>
</feature>
<evidence type="ECO:0000313" key="3">
    <source>
        <dbReference type="Proteomes" id="UP000193920"/>
    </source>
</evidence>
<gene>
    <name evidence="2" type="ORF">LY90DRAFT_673692</name>
</gene>
<feature type="region of interest" description="Disordered" evidence="1">
    <location>
        <begin position="17"/>
        <end position="49"/>
    </location>
</feature>
<accession>A0A1Y2B908</accession>
<organism evidence="2 3">
    <name type="scientific">Neocallimastix californiae</name>
    <dbReference type="NCBI Taxonomy" id="1754190"/>
    <lineage>
        <taxon>Eukaryota</taxon>
        <taxon>Fungi</taxon>
        <taxon>Fungi incertae sedis</taxon>
        <taxon>Chytridiomycota</taxon>
        <taxon>Chytridiomycota incertae sedis</taxon>
        <taxon>Neocallimastigomycetes</taxon>
        <taxon>Neocallimastigales</taxon>
        <taxon>Neocallimastigaceae</taxon>
        <taxon>Neocallimastix</taxon>
    </lineage>
</organism>
<reference evidence="2 3" key="1">
    <citation type="submission" date="2016-08" db="EMBL/GenBank/DDBJ databases">
        <title>A Parts List for Fungal Cellulosomes Revealed by Comparative Genomics.</title>
        <authorList>
            <consortium name="DOE Joint Genome Institute"/>
            <person name="Haitjema C.H."/>
            <person name="Gilmore S.P."/>
            <person name="Henske J.K."/>
            <person name="Solomon K.V."/>
            <person name="De Groot R."/>
            <person name="Kuo A."/>
            <person name="Mondo S.J."/>
            <person name="Salamov A.A."/>
            <person name="Labutti K."/>
            <person name="Zhao Z."/>
            <person name="Chiniquy J."/>
            <person name="Barry K."/>
            <person name="Brewer H.M."/>
            <person name="Purvine S.O."/>
            <person name="Wright A.T."/>
            <person name="Boxma B."/>
            <person name="Van Alen T."/>
            <person name="Hackstein J.H."/>
            <person name="Baker S.E."/>
            <person name="Grigoriev I.V."/>
            <person name="O'Malley M.A."/>
        </authorList>
    </citation>
    <scope>NUCLEOTIDE SEQUENCE [LARGE SCALE GENOMIC DNA]</scope>
    <source>
        <strain evidence="2 3">G1</strain>
    </source>
</reference>